<dbReference type="HOGENOM" id="CLU_038555_0_0_3"/>
<dbReference type="InterPro" id="IPR025569">
    <property type="entry name" value="DUF4335"/>
</dbReference>
<organism evidence="3">
    <name type="scientific">Atelocyanobacterium thalassa (isolate ALOHA)</name>
    <dbReference type="NCBI Taxonomy" id="1453429"/>
    <lineage>
        <taxon>Bacteria</taxon>
        <taxon>Bacillati</taxon>
        <taxon>Cyanobacteriota</taxon>
        <taxon>Cyanophyceae</taxon>
        <taxon>Oscillatoriophycideae</taxon>
        <taxon>Chroococcales</taxon>
        <taxon>Aphanothecaceae</taxon>
        <taxon>Candidatus Atelocyanobacterium</taxon>
        <taxon>Candidatus Atelocyanobacterium thalassae</taxon>
    </lineage>
</organism>
<dbReference type="KEGG" id="cyu:UCYN_10600"/>
<evidence type="ECO:0000313" key="2">
    <source>
        <dbReference type="EMBL" id="ADB95735.1"/>
    </source>
</evidence>
<protein>
    <recommendedName>
        <fullName evidence="4">DUF4335 domain-containing protein</fullName>
    </recommendedName>
</protein>
<feature type="compositionally biased region" description="Polar residues" evidence="1">
    <location>
        <begin position="259"/>
        <end position="275"/>
    </location>
</feature>
<reference evidence="2 3" key="1">
    <citation type="journal article" date="2010" name="Nature">
        <title>Metabolic streamlining in an open-ocean nitrogen-fixing cyanobacterium.</title>
        <authorList>
            <person name="Tripp H.J."/>
            <person name="Bench S.R."/>
            <person name="Turk K.A."/>
            <person name="Foster R.A."/>
            <person name="Desany B.A."/>
            <person name="Niazi F."/>
            <person name="Affourtit J.P."/>
            <person name="Zehr J.P."/>
        </authorList>
    </citation>
    <scope>NUCLEOTIDE SEQUENCE [LARGE SCALE GENOMIC DNA]</scope>
    <source>
        <strain evidence="3">ALOHA</strain>
    </source>
</reference>
<proteinExistence type="predicted"/>
<name>D3EQI5_ATETH</name>
<feature type="compositionally biased region" description="Pro residues" evidence="1">
    <location>
        <begin position="232"/>
        <end position="244"/>
    </location>
</feature>
<dbReference type="OrthoDB" id="425813at2"/>
<dbReference type="Pfam" id="PF14233">
    <property type="entry name" value="DUF4335"/>
    <property type="match status" value="1"/>
</dbReference>
<dbReference type="RefSeq" id="WP_012954422.1">
    <property type="nucleotide sequence ID" value="NC_013771.1"/>
</dbReference>
<feature type="region of interest" description="Disordered" evidence="1">
    <location>
        <begin position="232"/>
        <end position="297"/>
    </location>
</feature>
<dbReference type="Proteomes" id="UP000001405">
    <property type="component" value="Chromosome"/>
</dbReference>
<keyword evidence="3" id="KW-1185">Reference proteome</keyword>
<dbReference type="EMBL" id="CP001842">
    <property type="protein sequence ID" value="ADB95735.1"/>
    <property type="molecule type" value="Genomic_DNA"/>
</dbReference>
<dbReference type="PATRIC" id="fig|713887.8.peg.992"/>
<accession>D3EQI5</accession>
<evidence type="ECO:0000313" key="3">
    <source>
        <dbReference type="Proteomes" id="UP000001405"/>
    </source>
</evidence>
<evidence type="ECO:0000256" key="1">
    <source>
        <dbReference type="SAM" id="MobiDB-lite"/>
    </source>
</evidence>
<feature type="compositionally biased region" description="Low complexity" evidence="1">
    <location>
        <begin position="276"/>
        <end position="286"/>
    </location>
</feature>
<evidence type="ECO:0008006" key="4">
    <source>
        <dbReference type="Google" id="ProtNLM"/>
    </source>
</evidence>
<dbReference type="STRING" id="1453429.UCYN_10600"/>
<sequence>MILLSNHLIQTFTPPTCTLKIWDKRSLALRLQKPILLDDIEFELSFDDPKVMVEDQISISGNHFHLKSLCDIVQSYINNNLKNTFSFIDPRNNQNKLIKISEKKLEEDIYKLDPYFCSDDLFTHNLFLGYLANNNTCSSIKLNSCQLFDLLYALEKYIHNITTLTSQKKVFFNNQFFTLSKKLIIAFIFTNFFIIGIKINKTLESKHTDTEKLVKSQENILSFLDVVPPVPPELKPSSPSPSLPPSLSQLSPLPPPKKITQSLLPLNKSNPPKFQSSPSNLSSKSSRPQINENDAKISGNVNYLAQPQVSSKYSRLPTPPILNRKTFVREKNINKENTSDHLLALEDKNLNKYNMENKLSITIPQLDEIQEYFQKRWKPLENLEQTIEYRLIIENNGSFKKSIPLGHLAMVYRSQIEFPEAGSPFVSPLKTLNSQSIRLVLIPDGTVKTLLE</sequence>
<gene>
    <name evidence="2" type="ordered locus">UCYN_10600</name>
</gene>
<dbReference type="AlphaFoldDB" id="D3EQI5"/>